<name>A0A834IHP4_RHYFE</name>
<proteinExistence type="predicted"/>
<dbReference type="OrthoDB" id="6088000at2759"/>
<accession>A0A834IHP4</accession>
<reference evidence="1" key="1">
    <citation type="submission" date="2020-08" db="EMBL/GenBank/DDBJ databases">
        <title>Genome sequencing and assembly of the red palm weevil Rhynchophorus ferrugineus.</title>
        <authorList>
            <person name="Dias G.B."/>
            <person name="Bergman C.M."/>
            <person name="Manee M."/>
        </authorList>
    </citation>
    <scope>NUCLEOTIDE SEQUENCE</scope>
    <source>
        <strain evidence="1">AA-2017</strain>
        <tissue evidence="1">Whole larva</tissue>
    </source>
</reference>
<protein>
    <submittedName>
        <fullName evidence="1">Uncharacterized protein</fullName>
    </submittedName>
</protein>
<sequence length="801" mass="92508">MTSSFSLEIYPIMDLLKDNAVKNPDFLKHLKHVIESYRNAEENHSVFIDILPLIINRFIRIYDDNFSLSETTEDEFIIIIMRDNLQTSFDLAENCQEILNLFCEQQMIYLTDIKHILKQLLNCVLLFLKHWECSSEHYKELFYEDIETSLTLNEDEENAQELADVLLKISDMSVHFFNLDVKLVVCTWKSFGTIATKYSDLLQSINSDSEETGKGPIKILSFLMKVLYKVSDIFYQKLDIFSKELVLLLVEIFNMSESTALNYHLQDEVYKNLEVFLLHLIIGESAFKKELCDITNFSDVKNKPVGILNLFSKILKISCKQSEDCSNITVKLLEVVFIILPNAYAELILEDNSLYYELIINMSAGILLQDKTGFSISILTKNIVNTDPVCALLALEVFTLVSRNISENEAFILLINLLYSLNDLHCGSFTSQPDMLYLKCLLFRMFHALSDTSRDQVIKQFCTFRYKQVWKYLDFSLLNFNQISQLMKPTIENANTSINNFSSEFTKDSFMCIADCLELLSTAVVPPNVPEITNIIRFVNTFWSLDLNQSYIAGNHCLQYFQKKICGITTSLLKTHILNPQLVFGQMIKISCNKNYWTIVYKIIDGLLYSTSSTCVNDSYNQQLMKNISDIISLILRDTTDNIIKHHYFEMFKNLNRTHRDILNTFLDILNSNVAHNIYQNIENVTILPRTKERNTFQHKCLIWNQGAIMDNINPKIKKPKIEETSTKPVNSSQLFSANKENNYASVTTMDLDQEESSASEVIDRLKDEVKCLLRICKTEKLSVKNVSDLRILTSKINSII</sequence>
<keyword evidence="2" id="KW-1185">Reference proteome</keyword>
<comment type="caution">
    <text evidence="1">The sequence shown here is derived from an EMBL/GenBank/DDBJ whole genome shotgun (WGS) entry which is preliminary data.</text>
</comment>
<dbReference type="EMBL" id="JAACXV010000267">
    <property type="protein sequence ID" value="KAF7280955.1"/>
    <property type="molecule type" value="Genomic_DNA"/>
</dbReference>
<dbReference type="AlphaFoldDB" id="A0A834IHP4"/>
<evidence type="ECO:0000313" key="1">
    <source>
        <dbReference type="EMBL" id="KAF7280955.1"/>
    </source>
</evidence>
<evidence type="ECO:0000313" key="2">
    <source>
        <dbReference type="Proteomes" id="UP000625711"/>
    </source>
</evidence>
<dbReference type="Proteomes" id="UP000625711">
    <property type="component" value="Unassembled WGS sequence"/>
</dbReference>
<gene>
    <name evidence="1" type="ORF">GWI33_005288</name>
</gene>
<organism evidence="1 2">
    <name type="scientific">Rhynchophorus ferrugineus</name>
    <name type="common">Red palm weevil</name>
    <name type="synonym">Curculio ferrugineus</name>
    <dbReference type="NCBI Taxonomy" id="354439"/>
    <lineage>
        <taxon>Eukaryota</taxon>
        <taxon>Metazoa</taxon>
        <taxon>Ecdysozoa</taxon>
        <taxon>Arthropoda</taxon>
        <taxon>Hexapoda</taxon>
        <taxon>Insecta</taxon>
        <taxon>Pterygota</taxon>
        <taxon>Neoptera</taxon>
        <taxon>Endopterygota</taxon>
        <taxon>Coleoptera</taxon>
        <taxon>Polyphaga</taxon>
        <taxon>Cucujiformia</taxon>
        <taxon>Curculionidae</taxon>
        <taxon>Dryophthorinae</taxon>
        <taxon>Rhynchophorus</taxon>
    </lineage>
</organism>